<dbReference type="GO" id="GO:0000963">
    <property type="term" value="P:mitochondrial RNA processing"/>
    <property type="evidence" value="ECO:0007669"/>
    <property type="project" value="TreeGrafter"/>
</dbReference>
<feature type="domain" description="RNA-editing substrate-binding complex 6 protein" evidence="2">
    <location>
        <begin position="394"/>
        <end position="552"/>
    </location>
</feature>
<dbReference type="GO" id="GO:0035770">
    <property type="term" value="C:ribonucleoprotein granule"/>
    <property type="evidence" value="ECO:0007669"/>
    <property type="project" value="TreeGrafter"/>
</dbReference>
<proteinExistence type="predicted"/>
<keyword evidence="4" id="KW-1185">Reference proteome</keyword>
<dbReference type="InterPro" id="IPR050870">
    <property type="entry name" value="FAST_kinase"/>
</dbReference>
<feature type="region of interest" description="Disordered" evidence="1">
    <location>
        <begin position="152"/>
        <end position="171"/>
    </location>
</feature>
<dbReference type="EMBL" id="BDQF01000009">
    <property type="protein sequence ID" value="GAW80702.1"/>
    <property type="molecule type" value="Genomic_DNA"/>
</dbReference>
<evidence type="ECO:0000256" key="1">
    <source>
        <dbReference type="SAM" id="MobiDB-lite"/>
    </source>
</evidence>
<evidence type="ECO:0000313" key="4">
    <source>
        <dbReference type="Proteomes" id="UP000195521"/>
    </source>
</evidence>
<dbReference type="AlphaFoldDB" id="A0A1Y1JIU3"/>
<dbReference type="Pfam" id="PF26188">
    <property type="entry name" value="RESC6"/>
    <property type="match status" value="2"/>
</dbReference>
<evidence type="ECO:0000313" key="3">
    <source>
        <dbReference type="EMBL" id="GAW80702.1"/>
    </source>
</evidence>
<dbReference type="OMA" id="DNVHMND"/>
<reference evidence="4" key="1">
    <citation type="submission" date="2017-04" db="EMBL/GenBank/DDBJ databases">
        <title>Plasmodium gonderi genome.</title>
        <authorList>
            <person name="Arisue N."/>
            <person name="Honma H."/>
            <person name="Kawai S."/>
            <person name="Tougan T."/>
            <person name="Tanabe K."/>
            <person name="Horii T."/>
        </authorList>
    </citation>
    <scope>NUCLEOTIDE SEQUENCE [LARGE SCALE GENOMIC DNA]</scope>
    <source>
        <strain evidence="4">ATCC 30045</strain>
    </source>
</reference>
<dbReference type="GO" id="GO:0003723">
    <property type="term" value="F:RNA binding"/>
    <property type="evidence" value="ECO:0007669"/>
    <property type="project" value="TreeGrafter"/>
</dbReference>
<accession>A0A1Y1JIU3</accession>
<gene>
    <name evidence="3" type="ORF">PGO_082680</name>
</gene>
<comment type="caution">
    <text evidence="3">The sequence shown here is derived from an EMBL/GenBank/DDBJ whole genome shotgun (WGS) entry which is preliminary data.</text>
</comment>
<dbReference type="InterPro" id="IPR058917">
    <property type="entry name" value="RESC6_dom"/>
</dbReference>
<dbReference type="OrthoDB" id="385235at2759"/>
<evidence type="ECO:0000259" key="2">
    <source>
        <dbReference type="Pfam" id="PF26188"/>
    </source>
</evidence>
<name>A0A1Y1JIU3_PLAGO</name>
<dbReference type="PANTHER" id="PTHR21228">
    <property type="entry name" value="FAST LEU-RICH DOMAIN-CONTAINING"/>
    <property type="match status" value="1"/>
</dbReference>
<dbReference type="Proteomes" id="UP000195521">
    <property type="component" value="Unassembled WGS sequence"/>
</dbReference>
<dbReference type="PANTHER" id="PTHR21228:SF40">
    <property type="entry name" value="LD45607P"/>
    <property type="match status" value="1"/>
</dbReference>
<protein>
    <recommendedName>
        <fullName evidence="2">RNA-editing substrate-binding complex 6 protein domain-containing protein</fullName>
    </recommendedName>
</protein>
<feature type="domain" description="RNA-editing substrate-binding complex 6 protein" evidence="2">
    <location>
        <begin position="251"/>
        <end position="379"/>
    </location>
</feature>
<dbReference type="RefSeq" id="XP_028543291.1">
    <property type="nucleotide sequence ID" value="XM_028687490.1"/>
</dbReference>
<organism evidence="3 4">
    <name type="scientific">Plasmodium gonderi</name>
    <dbReference type="NCBI Taxonomy" id="77519"/>
    <lineage>
        <taxon>Eukaryota</taxon>
        <taxon>Sar</taxon>
        <taxon>Alveolata</taxon>
        <taxon>Apicomplexa</taxon>
        <taxon>Aconoidasida</taxon>
        <taxon>Haemosporida</taxon>
        <taxon>Plasmodiidae</taxon>
        <taxon>Plasmodium</taxon>
        <taxon>Plasmodium (Plasmodium)</taxon>
    </lineage>
</organism>
<dbReference type="GO" id="GO:0044528">
    <property type="term" value="P:regulation of mitochondrial mRNA stability"/>
    <property type="evidence" value="ECO:0007669"/>
    <property type="project" value="TreeGrafter"/>
</dbReference>
<dbReference type="GeneID" id="39747418"/>
<dbReference type="GO" id="GO:0005759">
    <property type="term" value="C:mitochondrial matrix"/>
    <property type="evidence" value="ECO:0007669"/>
    <property type="project" value="TreeGrafter"/>
</dbReference>
<sequence>MLKHIYLRIMITKKALRNKCPNECRTRWKIGKVEKLEFDHRVANQRIECGNMEEKTYKQLDDHLKDCNGGCLYKKWSSCLDTEADVEDLNKYKQTVKTGSAWPYICCTSVTSRVPKREDVHDGCVNMHRSRLGNGEHSRGGDKGWDKCGGKSNGEELSEMDPPNESHSEAYGEERPDELKCVLSYASSQVIKSLHLNKDYIKCKDFFMSLSLICNQLAIHQFDDKTFWNILSVKLTELLNSENIQASLCVRWLALILNSFARVQVVNRNFLRQSSIYIQSCKEEDLHTFDISQIANCFGKLNYRDENLFKHMEQLIQKKINELSYQSISNICNAYCKLNFLFPNLFFHLSKKIKKNMDKFNEQELANILNSYSKLGVKNYYDIFNRSFPFVYSKFYKFKAVEIVMITNAYAKCQIYDKLFFSYLFTYIKKNANLFEPSELAILANAYANFNLSELKVFEIIKNKLFKREHLLQPGNVAMLLHAFGKLQIREEHFIINLIMKKKNIINSLDSRNLTLFYVSLIKLNIHIPTDICTLLKRNILAKLHTFTDLALVSICYSSMSHTYFDINIVSSILILLNKRKANSKSFAHQIHVTLFVLHSLYDFFHFSLKFLHCLYNLLNRAYQHITKPSYYDINKSAIQKKIFPFFPQKYLNVQAEVPIGPFVVDFLLNRKHPHHQTPEGGGGGIGLNHRITAEKSCPHLRGRTRGQFFQF</sequence>